<accession>A0A2N0NIS8</accession>
<organism evidence="1 2">
    <name type="scientific">Rhizophagus irregularis</name>
    <dbReference type="NCBI Taxonomy" id="588596"/>
    <lineage>
        <taxon>Eukaryota</taxon>
        <taxon>Fungi</taxon>
        <taxon>Fungi incertae sedis</taxon>
        <taxon>Mucoromycota</taxon>
        <taxon>Glomeromycotina</taxon>
        <taxon>Glomeromycetes</taxon>
        <taxon>Glomerales</taxon>
        <taxon>Glomeraceae</taxon>
        <taxon>Rhizophagus</taxon>
    </lineage>
</organism>
<dbReference type="SUPFAM" id="SSF53098">
    <property type="entry name" value="Ribonuclease H-like"/>
    <property type="match status" value="1"/>
</dbReference>
<evidence type="ECO:0000313" key="1">
    <source>
        <dbReference type="EMBL" id="PKB94465.1"/>
    </source>
</evidence>
<dbReference type="EMBL" id="LLXJ01006021">
    <property type="protein sequence ID" value="PKB94465.1"/>
    <property type="molecule type" value="Genomic_DNA"/>
</dbReference>
<dbReference type="Proteomes" id="UP000232722">
    <property type="component" value="Unassembled WGS sequence"/>
</dbReference>
<dbReference type="InterPro" id="IPR036397">
    <property type="entry name" value="RNaseH_sf"/>
</dbReference>
<comment type="caution">
    <text evidence="1">The sequence shown here is derived from an EMBL/GenBank/DDBJ whole genome shotgun (WGS) entry which is preliminary data.</text>
</comment>
<dbReference type="Gene3D" id="3.30.420.10">
    <property type="entry name" value="Ribonuclease H-like superfamily/Ribonuclease H"/>
    <property type="match status" value="1"/>
</dbReference>
<reference evidence="1 2" key="2">
    <citation type="submission" date="2017-09" db="EMBL/GenBank/DDBJ databases">
        <title>Extensive intraspecific genome diversity in a model arbuscular mycorrhizal fungus.</title>
        <authorList>
            <person name="Chen E.C."/>
            <person name="Morin E."/>
            <person name="Beaudet D."/>
            <person name="Noel J."/>
            <person name="Ndikumana S."/>
            <person name="Charron P."/>
            <person name="St-Onge C."/>
            <person name="Giorgi J."/>
            <person name="Grigoriev I.V."/>
            <person name="Roux C."/>
            <person name="Martin F.M."/>
            <person name="Corradi N."/>
        </authorList>
    </citation>
    <scope>NUCLEOTIDE SEQUENCE [LARGE SCALE GENOMIC DNA]</scope>
    <source>
        <strain evidence="1 2">A5</strain>
    </source>
</reference>
<protein>
    <submittedName>
        <fullName evidence="1">Uncharacterized protein</fullName>
    </submittedName>
</protein>
<evidence type="ECO:0000313" key="2">
    <source>
        <dbReference type="Proteomes" id="UP000232722"/>
    </source>
</evidence>
<dbReference type="AlphaFoldDB" id="A0A2N0NIS8"/>
<dbReference type="VEuPathDB" id="FungiDB:FUN_017452"/>
<reference evidence="1 2" key="1">
    <citation type="submission" date="2016-04" db="EMBL/GenBank/DDBJ databases">
        <title>Genome analyses suggest a sexual origin of heterokaryosis in a supposedly ancient asexual fungus.</title>
        <authorList>
            <person name="Ropars J."/>
            <person name="Sedzielewska K."/>
            <person name="Noel J."/>
            <person name="Charron P."/>
            <person name="Farinelli L."/>
            <person name="Marton T."/>
            <person name="Kruger M."/>
            <person name="Pelin A."/>
            <person name="Brachmann A."/>
            <person name="Corradi N."/>
        </authorList>
    </citation>
    <scope>NUCLEOTIDE SEQUENCE [LARGE SCALE GENOMIC DNA]</scope>
    <source>
        <strain evidence="1 2">A5</strain>
    </source>
</reference>
<proteinExistence type="predicted"/>
<dbReference type="InterPro" id="IPR012337">
    <property type="entry name" value="RNaseH-like_sf"/>
</dbReference>
<name>A0A2N0NIS8_9GLOM</name>
<sequence>MISLILPTTQERIRHDTTIITSPFTWADLDETVRTYYGRLNIQPNFSQVDADTVPSPSLFSSLDSATSSAFAAFLLATPPNNHYCFYTDGSLINLGTPDVSMAEIAAIHAALTVTPPFSTVTIYTDSQSAIDGLRLCATSSYSNNLPTLEHLKRIRPDLYIDILPCRSCLESKEDFMHLFMCKCRRTAMEQLLFSYQRHFINKLQKAGDLVKKDPFLIINKFISLPCWSFSSSNWTSYSLVRGCLPKSFVEFFEELSIPRYSAMKVISAIHNHFIQKIRKRIWLPRSYDKSKWEDVMNITQKIKLSRPSNLPKSTYLPFSTLPPPTLSDAARDSDVDYLKNSMKYGLPWFNHYSGFMGRLTVGIYLGGGSG</sequence>
<dbReference type="GO" id="GO:0003676">
    <property type="term" value="F:nucleic acid binding"/>
    <property type="evidence" value="ECO:0007669"/>
    <property type="project" value="InterPro"/>
</dbReference>
<gene>
    <name evidence="1" type="ORF">RhiirA5_438710</name>
</gene>